<dbReference type="AlphaFoldDB" id="A0A437MTD7"/>
<dbReference type="Pfam" id="PF13727">
    <property type="entry name" value="CoA_binding_3"/>
    <property type="match status" value="1"/>
</dbReference>
<evidence type="ECO:0000259" key="8">
    <source>
        <dbReference type="Pfam" id="PF02397"/>
    </source>
</evidence>
<dbReference type="Proteomes" id="UP000282759">
    <property type="component" value="Unassembled WGS sequence"/>
</dbReference>
<dbReference type="GO" id="GO:0016780">
    <property type="term" value="F:phosphotransferase activity, for other substituted phosphate groups"/>
    <property type="evidence" value="ECO:0007669"/>
    <property type="project" value="TreeGrafter"/>
</dbReference>
<feature type="transmembrane region" description="Helical" evidence="7">
    <location>
        <begin position="108"/>
        <end position="128"/>
    </location>
</feature>
<evidence type="ECO:0000256" key="7">
    <source>
        <dbReference type="SAM" id="Phobius"/>
    </source>
</evidence>
<dbReference type="PANTHER" id="PTHR30576">
    <property type="entry name" value="COLANIC BIOSYNTHESIS UDP-GLUCOSE LIPID CARRIER TRANSFERASE"/>
    <property type="match status" value="1"/>
</dbReference>
<keyword evidence="6 7" id="KW-0472">Membrane</keyword>
<protein>
    <submittedName>
        <fullName evidence="9">Sugar transferase</fullName>
    </submittedName>
</protein>
<keyword evidence="5 7" id="KW-1133">Transmembrane helix</keyword>
<dbReference type="InterPro" id="IPR003362">
    <property type="entry name" value="Bact_transf"/>
</dbReference>
<evidence type="ECO:0000256" key="5">
    <source>
        <dbReference type="ARBA" id="ARBA00022989"/>
    </source>
</evidence>
<evidence type="ECO:0000256" key="4">
    <source>
        <dbReference type="ARBA" id="ARBA00022692"/>
    </source>
</evidence>
<dbReference type="Pfam" id="PF02397">
    <property type="entry name" value="Bac_transf"/>
    <property type="match status" value="1"/>
</dbReference>
<dbReference type="GO" id="GO:0016020">
    <property type="term" value="C:membrane"/>
    <property type="evidence" value="ECO:0007669"/>
    <property type="project" value="UniProtKB-SubCell"/>
</dbReference>
<evidence type="ECO:0000256" key="3">
    <source>
        <dbReference type="ARBA" id="ARBA00022679"/>
    </source>
</evidence>
<accession>A0A437MTD7</accession>
<name>A0A437MTD7_9SPHI</name>
<gene>
    <name evidence="9" type="ORF">EOD41_09840</name>
</gene>
<proteinExistence type="inferred from homology"/>
<evidence type="ECO:0000256" key="1">
    <source>
        <dbReference type="ARBA" id="ARBA00004141"/>
    </source>
</evidence>
<comment type="caution">
    <text evidence="9">The sequence shown here is derived from an EMBL/GenBank/DDBJ whole genome shotgun (WGS) entry which is preliminary data.</text>
</comment>
<feature type="transmembrane region" description="Helical" evidence="7">
    <location>
        <begin position="77"/>
        <end position="96"/>
    </location>
</feature>
<dbReference type="InterPro" id="IPR017475">
    <property type="entry name" value="EPS_sugar_tfrase"/>
</dbReference>
<keyword evidence="4 7" id="KW-0812">Transmembrane</keyword>
<evidence type="ECO:0000313" key="10">
    <source>
        <dbReference type="Proteomes" id="UP000282759"/>
    </source>
</evidence>
<reference evidence="9 10" key="1">
    <citation type="submission" date="2019-01" db="EMBL/GenBank/DDBJ databases">
        <authorList>
            <person name="Chen W.-M."/>
        </authorList>
    </citation>
    <scope>NUCLEOTIDE SEQUENCE [LARGE SCALE GENOMIC DNA]</scope>
    <source>
        <strain evidence="9 10">YBJ-36</strain>
    </source>
</reference>
<feature type="transmembrane region" description="Helical" evidence="7">
    <location>
        <begin position="7"/>
        <end position="27"/>
    </location>
</feature>
<comment type="subcellular location">
    <subcellularLocation>
        <location evidence="1">Membrane</location>
        <topology evidence="1">Multi-pass membrane protein</topology>
    </subcellularLocation>
</comment>
<evidence type="ECO:0000256" key="6">
    <source>
        <dbReference type="ARBA" id="ARBA00023136"/>
    </source>
</evidence>
<feature type="domain" description="Bacterial sugar transferase" evidence="8">
    <location>
        <begin position="262"/>
        <end position="444"/>
    </location>
</feature>
<feature type="transmembrane region" description="Helical" evidence="7">
    <location>
        <begin position="47"/>
        <end position="65"/>
    </location>
</feature>
<evidence type="ECO:0000313" key="9">
    <source>
        <dbReference type="EMBL" id="RVU00925.1"/>
    </source>
</evidence>
<dbReference type="NCBIfam" id="TIGR03025">
    <property type="entry name" value="EPS_sugtrans"/>
    <property type="match status" value="1"/>
</dbReference>
<dbReference type="OrthoDB" id="9808602at2"/>
<keyword evidence="10" id="KW-1185">Reference proteome</keyword>
<dbReference type="EMBL" id="SACK01000003">
    <property type="protein sequence ID" value="RVU00925.1"/>
    <property type="molecule type" value="Genomic_DNA"/>
</dbReference>
<organism evidence="9 10">
    <name type="scientific">Mucilaginibacter limnophilus</name>
    <dbReference type="NCBI Taxonomy" id="1932778"/>
    <lineage>
        <taxon>Bacteria</taxon>
        <taxon>Pseudomonadati</taxon>
        <taxon>Bacteroidota</taxon>
        <taxon>Sphingobacteriia</taxon>
        <taxon>Sphingobacteriales</taxon>
        <taxon>Sphingobacteriaceae</taxon>
        <taxon>Mucilaginibacter</taxon>
    </lineage>
</organism>
<feature type="transmembrane region" description="Helical" evidence="7">
    <location>
        <begin position="267"/>
        <end position="287"/>
    </location>
</feature>
<dbReference type="RefSeq" id="WP_127704642.1">
    <property type="nucleotide sequence ID" value="NZ_SACK01000003.1"/>
</dbReference>
<dbReference type="PANTHER" id="PTHR30576:SF0">
    <property type="entry name" value="UNDECAPRENYL-PHOSPHATE N-ACETYLGALACTOSAMINYL 1-PHOSPHATE TRANSFERASE-RELATED"/>
    <property type="match status" value="1"/>
</dbReference>
<comment type="similarity">
    <text evidence="2">Belongs to the bacterial sugar transferase family.</text>
</comment>
<sequence>MTIRYSRYLPVFVFLSDLLLLNAALYYSNFLKFQTFRPVNASADFVLIVNIAWVIVSLLTRNFIVKRPLQLRDNINKFLLTLIYHLLAVFGIIYFLKIYDIPRSQVMISYSVFFVLMLIQRALLFVFLDQIRLKGYNHRRIVLVGDGAIATRLVNSFSQHPEYGYDMIDYISDTQINNLSQQNFYDKLLSKQPHEIFICYKHIKEEKLTSLIRFADEHNIKVKVVSDLVLNSNYAELINYHSIPVLQITSAPGISLKMRVLKRSFDIAFSVFTMTLGAPVFFSLMIVTRVTSKGPVFFRQERVGRNGKPFAMYKFRSMHVNAESNGPQLSSASDPRITRWGRIIRKTRLDELPQFWNVLKGDMSIVGPRPERQYFIDKICEKTPNYHKLMHLKPGLTSMGQVHFGYAEDVDQMCRRMRYDLIYLQNVNLNADLGIIIKTVKVMLQRKGK</sequence>
<evidence type="ECO:0000256" key="2">
    <source>
        <dbReference type="ARBA" id="ARBA00006464"/>
    </source>
</evidence>
<keyword evidence="3 9" id="KW-0808">Transferase</keyword>